<dbReference type="HOGENOM" id="CLU_3245589_0_0_3"/>
<name>B0C5E5_ACAM1</name>
<accession>B0C5E5</accession>
<sequence length="42" mass="4730">MQWAITNKVETVVVAIAIRYPIARFSKDVANVFCGVAYSQRL</sequence>
<protein>
    <submittedName>
        <fullName evidence="1">Uncharacterized protein</fullName>
    </submittedName>
</protein>
<dbReference type="KEGG" id="amr:AM1_2513"/>
<dbReference type="EMBL" id="CP000828">
    <property type="protein sequence ID" value="ABW27521.1"/>
    <property type="molecule type" value="Genomic_DNA"/>
</dbReference>
<evidence type="ECO:0000313" key="2">
    <source>
        <dbReference type="Proteomes" id="UP000000268"/>
    </source>
</evidence>
<organism evidence="1 2">
    <name type="scientific">Acaryochloris marina (strain MBIC 11017)</name>
    <dbReference type="NCBI Taxonomy" id="329726"/>
    <lineage>
        <taxon>Bacteria</taxon>
        <taxon>Bacillati</taxon>
        <taxon>Cyanobacteriota</taxon>
        <taxon>Cyanophyceae</taxon>
        <taxon>Acaryochloridales</taxon>
        <taxon>Acaryochloridaceae</taxon>
        <taxon>Acaryochloris</taxon>
    </lineage>
</organism>
<reference evidence="1 2" key="1">
    <citation type="journal article" date="2008" name="Proc. Natl. Acad. Sci. U.S.A.">
        <title>Niche adaptation and genome expansion in the chlorophyll d-producing cyanobacterium Acaryochloris marina.</title>
        <authorList>
            <person name="Swingley W.D."/>
            <person name="Chen M."/>
            <person name="Cheung P.C."/>
            <person name="Conrad A.L."/>
            <person name="Dejesa L.C."/>
            <person name="Hao J."/>
            <person name="Honchak B.M."/>
            <person name="Karbach L.E."/>
            <person name="Kurdoglu A."/>
            <person name="Lahiri S."/>
            <person name="Mastrian S.D."/>
            <person name="Miyashita H."/>
            <person name="Page L."/>
            <person name="Ramakrishna P."/>
            <person name="Satoh S."/>
            <person name="Sattley W.M."/>
            <person name="Shimada Y."/>
            <person name="Taylor H.L."/>
            <person name="Tomo T."/>
            <person name="Tsuchiya T."/>
            <person name="Wang Z.T."/>
            <person name="Raymond J."/>
            <person name="Mimuro M."/>
            <person name="Blankenship R.E."/>
            <person name="Touchman J.W."/>
        </authorList>
    </citation>
    <scope>NUCLEOTIDE SEQUENCE [LARGE SCALE GENOMIC DNA]</scope>
    <source>
        <strain evidence="2">MBIC 11017</strain>
    </source>
</reference>
<gene>
    <name evidence="1" type="ordered locus">AM1_2513</name>
</gene>
<dbReference type="AlphaFoldDB" id="B0C5E5"/>
<proteinExistence type="predicted"/>
<dbReference type="Proteomes" id="UP000000268">
    <property type="component" value="Chromosome"/>
</dbReference>
<keyword evidence="2" id="KW-1185">Reference proteome</keyword>
<evidence type="ECO:0000313" key="1">
    <source>
        <dbReference type="EMBL" id="ABW27521.1"/>
    </source>
</evidence>
<dbReference type="STRING" id="329726.AM1_2513"/>